<reference evidence="17 18" key="1">
    <citation type="journal article" date="2023" name="Microbiol. Spectr.">
        <title>Symbiosis of Carpenter Bees with Uncharacterized Lactic Acid Bacteria Showing NAD Auxotrophy.</title>
        <authorList>
            <person name="Kawasaki S."/>
            <person name="Ozawa K."/>
            <person name="Mori T."/>
            <person name="Yamamoto A."/>
            <person name="Ito M."/>
            <person name="Ohkuma M."/>
            <person name="Sakamoto M."/>
            <person name="Matsutani M."/>
        </authorList>
    </citation>
    <scope>NUCLEOTIDE SEQUENCE [LARGE SCALE GENOMIC DNA]</scope>
    <source>
        <strain evidence="17 18">XA3</strain>
    </source>
</reference>
<dbReference type="EMBL" id="AP026802">
    <property type="protein sequence ID" value="BDR58479.1"/>
    <property type="molecule type" value="Genomic_DNA"/>
</dbReference>
<dbReference type="InterPro" id="IPR050482">
    <property type="entry name" value="Sensor_HK_TwoCompSys"/>
</dbReference>
<evidence type="ECO:0000256" key="13">
    <source>
        <dbReference type="PIRNR" id="PIRNR037431"/>
    </source>
</evidence>
<keyword evidence="12 13" id="KW-0472">Membrane</keyword>
<dbReference type="InterPro" id="IPR003594">
    <property type="entry name" value="HATPase_dom"/>
</dbReference>
<dbReference type="InterPro" id="IPR011712">
    <property type="entry name" value="Sig_transdc_His_kin_sub3_dim/P"/>
</dbReference>
<dbReference type="Pfam" id="PF02518">
    <property type="entry name" value="HATPase_c"/>
    <property type="match status" value="1"/>
</dbReference>
<keyword evidence="9 13" id="KW-0067">ATP-binding</keyword>
<evidence type="ECO:0000256" key="15">
    <source>
        <dbReference type="SAM" id="Phobius"/>
    </source>
</evidence>
<comment type="catalytic activity">
    <reaction evidence="1 13">
        <text>ATP + protein L-histidine = ADP + protein N-phospho-L-histidine.</text>
        <dbReference type="EC" id="2.7.13.3"/>
    </reaction>
</comment>
<accession>A0AAU9D3Y0</accession>
<dbReference type="Pfam" id="PF07730">
    <property type="entry name" value="HisKA_3"/>
    <property type="match status" value="1"/>
</dbReference>
<evidence type="ECO:0000256" key="12">
    <source>
        <dbReference type="ARBA" id="ARBA00023136"/>
    </source>
</evidence>
<keyword evidence="18" id="KW-1185">Reference proteome</keyword>
<keyword evidence="4" id="KW-0597">Phosphoprotein</keyword>
<dbReference type="KEGG" id="xap:XA3_09200"/>
<evidence type="ECO:0000256" key="2">
    <source>
        <dbReference type="ARBA" id="ARBA00004651"/>
    </source>
</evidence>
<proteinExistence type="predicted"/>
<evidence type="ECO:0000256" key="3">
    <source>
        <dbReference type="ARBA" id="ARBA00022475"/>
    </source>
</evidence>
<dbReference type="GO" id="GO:0046983">
    <property type="term" value="F:protein dimerization activity"/>
    <property type="evidence" value="ECO:0007669"/>
    <property type="project" value="InterPro"/>
</dbReference>
<dbReference type="Gene3D" id="3.30.565.10">
    <property type="entry name" value="Histidine kinase-like ATPase, C-terminal domain"/>
    <property type="match status" value="1"/>
</dbReference>
<dbReference type="InterPro" id="IPR036890">
    <property type="entry name" value="HATPase_C_sf"/>
</dbReference>
<dbReference type="GO" id="GO:0000155">
    <property type="term" value="F:phosphorelay sensor kinase activity"/>
    <property type="evidence" value="ECO:0007669"/>
    <property type="project" value="UniProtKB-UniRule"/>
</dbReference>
<evidence type="ECO:0000256" key="11">
    <source>
        <dbReference type="ARBA" id="ARBA00023012"/>
    </source>
</evidence>
<organism evidence="17 18">
    <name type="scientific">Xylocopilactobacillus apicola</name>
    <dbReference type="NCBI Taxonomy" id="2932184"/>
    <lineage>
        <taxon>Bacteria</taxon>
        <taxon>Bacillati</taxon>
        <taxon>Bacillota</taxon>
        <taxon>Bacilli</taxon>
        <taxon>Lactobacillales</taxon>
        <taxon>Lactobacillaceae</taxon>
        <taxon>Xylocopilactobacillus</taxon>
    </lineage>
</organism>
<dbReference type="PANTHER" id="PTHR24421">
    <property type="entry name" value="NITRATE/NITRITE SENSOR PROTEIN NARX-RELATED"/>
    <property type="match status" value="1"/>
</dbReference>
<evidence type="ECO:0000256" key="9">
    <source>
        <dbReference type="ARBA" id="ARBA00022840"/>
    </source>
</evidence>
<evidence type="ECO:0000256" key="14">
    <source>
        <dbReference type="SAM" id="Coils"/>
    </source>
</evidence>
<dbReference type="Proteomes" id="UP001321861">
    <property type="component" value="Chromosome"/>
</dbReference>
<feature type="coiled-coil region" evidence="14">
    <location>
        <begin position="167"/>
        <end position="201"/>
    </location>
</feature>
<comment type="subcellular location">
    <subcellularLocation>
        <location evidence="2 13">Cell membrane</location>
        <topology evidence="2 13">Multi-pass membrane protein</topology>
    </subcellularLocation>
</comment>
<keyword evidence="7 13" id="KW-0547">Nucleotide-binding</keyword>
<feature type="transmembrane region" description="Helical" evidence="15">
    <location>
        <begin position="47"/>
        <end position="70"/>
    </location>
</feature>
<evidence type="ECO:0000313" key="18">
    <source>
        <dbReference type="Proteomes" id="UP001321861"/>
    </source>
</evidence>
<dbReference type="AlphaFoldDB" id="A0AAU9D3Y0"/>
<dbReference type="GO" id="GO:0005524">
    <property type="term" value="F:ATP binding"/>
    <property type="evidence" value="ECO:0007669"/>
    <property type="project" value="UniProtKB-UniRule"/>
</dbReference>
<keyword evidence="5 13" id="KW-0808">Transferase</keyword>
<dbReference type="PIRSF" id="PIRSF037431">
    <property type="entry name" value="STHK_LiaS"/>
    <property type="match status" value="1"/>
</dbReference>
<keyword evidence="10 15" id="KW-1133">Transmembrane helix</keyword>
<keyword evidence="14" id="KW-0175">Coiled coil</keyword>
<evidence type="ECO:0000256" key="1">
    <source>
        <dbReference type="ARBA" id="ARBA00000085"/>
    </source>
</evidence>
<dbReference type="InterPro" id="IPR005467">
    <property type="entry name" value="His_kinase_dom"/>
</dbReference>
<dbReference type="EC" id="2.7.13.3" evidence="13"/>
<dbReference type="SMART" id="SM00387">
    <property type="entry name" value="HATPase_c"/>
    <property type="match status" value="1"/>
</dbReference>
<dbReference type="Gene3D" id="1.20.5.1930">
    <property type="match status" value="1"/>
</dbReference>
<dbReference type="GO" id="GO:0005886">
    <property type="term" value="C:plasma membrane"/>
    <property type="evidence" value="ECO:0007669"/>
    <property type="project" value="UniProtKB-SubCell"/>
</dbReference>
<evidence type="ECO:0000259" key="16">
    <source>
        <dbReference type="PROSITE" id="PS50109"/>
    </source>
</evidence>
<keyword evidence="6 15" id="KW-0812">Transmembrane</keyword>
<sequence length="348" mass="39926">MKSKKKVYLIGLIALCLFLYTMGLLYLLPNFSSNKTAQQILNLKSFWIIPGWLLLYLGIFIFAILIYFLFMITRRIELSKIESELADILDQAKKPDYAKIDPQIYQMMLLIYQRIKELEGEIQSLAVTPNLVENETKEQILSNERKRIARELHDSVSQDLFAGMMMMSALEKQIKSNKVSLEQVNSQLNVVSTAINEAQNEMRALLLHLRPLGLEDKTLRQGIVHLINDLETKVKAKIFFEVDEVDLNRNIEDHIFRMVQEIISNILRHAKATQILLYLKRSQNNVVLRVEDNGIGFDPKQKSNRSYGLKNLQERAASIGGTFKIVSLKGQGTGIIIKVPVFKSENND</sequence>
<dbReference type="SUPFAM" id="SSF55874">
    <property type="entry name" value="ATPase domain of HSP90 chaperone/DNA topoisomerase II/histidine kinase"/>
    <property type="match status" value="1"/>
</dbReference>
<feature type="domain" description="Histidine kinase" evidence="16">
    <location>
        <begin position="252"/>
        <end position="343"/>
    </location>
</feature>
<evidence type="ECO:0000256" key="4">
    <source>
        <dbReference type="ARBA" id="ARBA00022553"/>
    </source>
</evidence>
<dbReference type="PANTHER" id="PTHR24421:SF37">
    <property type="entry name" value="SENSOR HISTIDINE KINASE NARS"/>
    <property type="match status" value="1"/>
</dbReference>
<gene>
    <name evidence="17" type="ORF">XA3_09200</name>
</gene>
<evidence type="ECO:0000256" key="5">
    <source>
        <dbReference type="ARBA" id="ARBA00022679"/>
    </source>
</evidence>
<name>A0AAU9D3Y0_9LACO</name>
<evidence type="ECO:0000313" key="17">
    <source>
        <dbReference type="EMBL" id="BDR58479.1"/>
    </source>
</evidence>
<protein>
    <recommendedName>
        <fullName evidence="13">Sensor histidine kinase</fullName>
        <ecNumber evidence="13">2.7.13.3</ecNumber>
    </recommendedName>
</protein>
<evidence type="ECO:0000256" key="6">
    <source>
        <dbReference type="ARBA" id="ARBA00022692"/>
    </source>
</evidence>
<dbReference type="PROSITE" id="PS50109">
    <property type="entry name" value="HIS_KIN"/>
    <property type="match status" value="1"/>
</dbReference>
<evidence type="ECO:0000256" key="7">
    <source>
        <dbReference type="ARBA" id="ARBA00022741"/>
    </source>
</evidence>
<dbReference type="CDD" id="cd16917">
    <property type="entry name" value="HATPase_UhpB-NarQ-NarX-like"/>
    <property type="match status" value="1"/>
</dbReference>
<keyword evidence="11 13" id="KW-0902">Two-component regulatory system</keyword>
<feature type="transmembrane region" description="Helical" evidence="15">
    <location>
        <begin position="7"/>
        <end position="27"/>
    </location>
</feature>
<dbReference type="InterPro" id="IPR017202">
    <property type="entry name" value="LiaS/VraS"/>
</dbReference>
<evidence type="ECO:0000256" key="8">
    <source>
        <dbReference type="ARBA" id="ARBA00022777"/>
    </source>
</evidence>
<dbReference type="RefSeq" id="WP_317636379.1">
    <property type="nucleotide sequence ID" value="NZ_AP026802.1"/>
</dbReference>
<keyword evidence="3 13" id="KW-1003">Cell membrane</keyword>
<keyword evidence="8 13" id="KW-0418">Kinase</keyword>
<evidence type="ECO:0000256" key="10">
    <source>
        <dbReference type="ARBA" id="ARBA00022989"/>
    </source>
</evidence>